<evidence type="ECO:0000256" key="1">
    <source>
        <dbReference type="ARBA" id="ARBA00001947"/>
    </source>
</evidence>
<dbReference type="EMBL" id="CP015118">
    <property type="protein sequence ID" value="ARN19707.1"/>
    <property type="molecule type" value="Genomic_DNA"/>
</dbReference>
<dbReference type="SUPFAM" id="SSF50129">
    <property type="entry name" value="GroES-like"/>
    <property type="match status" value="1"/>
</dbReference>
<dbReference type="FunFam" id="3.40.50.720:FF:000003">
    <property type="entry name" value="S-(hydroxymethyl)glutathione dehydrogenase"/>
    <property type="match status" value="1"/>
</dbReference>
<evidence type="ECO:0000313" key="9">
    <source>
        <dbReference type="EMBL" id="ARN19707.1"/>
    </source>
</evidence>
<keyword evidence="10" id="KW-1185">Reference proteome</keyword>
<dbReference type="PROSITE" id="PS00059">
    <property type="entry name" value="ADH_ZINC"/>
    <property type="match status" value="1"/>
</dbReference>
<keyword evidence="3 6" id="KW-0862">Zinc</keyword>
<comment type="similarity">
    <text evidence="6">Belongs to the zinc-containing alcohol dehydrogenase family.</text>
</comment>
<evidence type="ECO:0000256" key="5">
    <source>
        <dbReference type="ARBA" id="ARBA00023027"/>
    </source>
</evidence>
<dbReference type="AlphaFoldDB" id="A0A1W6L689"/>
<dbReference type="Pfam" id="PF00107">
    <property type="entry name" value="ADH_zinc_N"/>
    <property type="match status" value="1"/>
</dbReference>
<keyword evidence="2 6" id="KW-0479">Metal-binding</keyword>
<dbReference type="OrthoDB" id="9770544at2"/>
<sequence>MEIRAAVARPPGVFSLETVELDAPRAGEALVRIVAAGLCHTDVAALDQHLPYPLPAVLGHEGVGFVEAVGDGVTRLAPGDAVVLTYGACGVCANCQSGRPAYCLQSRRLNFAPCRPDGSCSHHALGRPLSAGFFGQSSFATHALVRERNAVKVPGAVTADELATLAPLGCGVQTGAGAVLNVLKPAVGSTVAIFGMGAVGLSAVLAAKLAGCSRIVAVDLHAGRLDLAAELGATDLVRAGDGPAGPQVQARVAGGTDFAVEATGIPSVMADAVASTHRTGTTVLLGLAAAGSSVTFDASLLLSGRTVRSSIEGDGVPEVFIPRLIALHRAGSLPFDRFCRHYPVDAINDAVADCRRGDTIKPILHMDAGDFRRFGRSSAAA</sequence>
<dbReference type="RefSeq" id="WP_085749970.1">
    <property type="nucleotide sequence ID" value="NZ_BSPR01000008.1"/>
</dbReference>
<keyword evidence="4" id="KW-0560">Oxidoreductase</keyword>
<dbReference type="Gene3D" id="3.90.180.10">
    <property type="entry name" value="Medium-chain alcohol dehydrogenases, catalytic domain"/>
    <property type="match status" value="1"/>
</dbReference>
<dbReference type="GO" id="GO:0008270">
    <property type="term" value="F:zinc ion binding"/>
    <property type="evidence" value="ECO:0007669"/>
    <property type="project" value="InterPro"/>
</dbReference>
<dbReference type="PANTHER" id="PTHR43880:SF12">
    <property type="entry name" value="ALCOHOL DEHYDROGENASE CLASS-3"/>
    <property type="match status" value="1"/>
</dbReference>
<protein>
    <submittedName>
        <fullName evidence="9">Alcohol dehydrogenase</fullName>
    </submittedName>
</protein>
<dbReference type="STRING" id="946333.A4W93_07155"/>
<evidence type="ECO:0000256" key="4">
    <source>
        <dbReference type="ARBA" id="ARBA00023002"/>
    </source>
</evidence>
<dbReference type="GO" id="GO:0046294">
    <property type="term" value="P:formaldehyde catabolic process"/>
    <property type="evidence" value="ECO:0007669"/>
    <property type="project" value="TreeGrafter"/>
</dbReference>
<gene>
    <name evidence="9" type="ORF">A4W93_07155</name>
</gene>
<dbReference type="CDD" id="cd08278">
    <property type="entry name" value="benzyl_alcohol_DH"/>
    <property type="match status" value="1"/>
</dbReference>
<dbReference type="InterPro" id="IPR011032">
    <property type="entry name" value="GroES-like_sf"/>
</dbReference>
<dbReference type="SUPFAM" id="SSF51735">
    <property type="entry name" value="NAD(P)-binding Rossmann-fold domains"/>
    <property type="match status" value="1"/>
</dbReference>
<organism evidence="9 10">
    <name type="scientific">Piscinibacter gummiphilus</name>
    <dbReference type="NCBI Taxonomy" id="946333"/>
    <lineage>
        <taxon>Bacteria</taxon>
        <taxon>Pseudomonadati</taxon>
        <taxon>Pseudomonadota</taxon>
        <taxon>Betaproteobacteria</taxon>
        <taxon>Burkholderiales</taxon>
        <taxon>Sphaerotilaceae</taxon>
        <taxon>Piscinibacter</taxon>
    </lineage>
</organism>
<evidence type="ECO:0000256" key="6">
    <source>
        <dbReference type="RuleBase" id="RU361277"/>
    </source>
</evidence>
<comment type="cofactor">
    <cofactor evidence="1 6">
        <name>Zn(2+)</name>
        <dbReference type="ChEBI" id="CHEBI:29105"/>
    </cofactor>
</comment>
<dbReference type="GO" id="GO:0005829">
    <property type="term" value="C:cytosol"/>
    <property type="evidence" value="ECO:0007669"/>
    <property type="project" value="TreeGrafter"/>
</dbReference>
<dbReference type="InterPro" id="IPR002328">
    <property type="entry name" value="ADH_Zn_CS"/>
</dbReference>
<evidence type="ECO:0000256" key="3">
    <source>
        <dbReference type="ARBA" id="ARBA00022833"/>
    </source>
</evidence>
<evidence type="ECO:0000256" key="2">
    <source>
        <dbReference type="ARBA" id="ARBA00022723"/>
    </source>
</evidence>
<dbReference type="GO" id="GO:0051903">
    <property type="term" value="F:S-(hydroxymethyl)glutathione dehydrogenase [NAD(P)+] activity"/>
    <property type="evidence" value="ECO:0007669"/>
    <property type="project" value="TreeGrafter"/>
</dbReference>
<reference evidence="9 10" key="1">
    <citation type="submission" date="2016-04" db="EMBL/GenBank/DDBJ databases">
        <title>Complete genome sequence of natural rubber-degrading, novel Gram-negative bacterium, Rhizobacter gummiphilus strain NS21.</title>
        <authorList>
            <person name="Tabata M."/>
            <person name="Kasai D."/>
            <person name="Fukuda M."/>
        </authorList>
    </citation>
    <scope>NUCLEOTIDE SEQUENCE [LARGE SCALE GENOMIC DNA]</scope>
    <source>
        <strain evidence="9 10">NS21</strain>
    </source>
</reference>
<evidence type="ECO:0000259" key="7">
    <source>
        <dbReference type="Pfam" id="PF00107"/>
    </source>
</evidence>
<dbReference type="PANTHER" id="PTHR43880">
    <property type="entry name" value="ALCOHOL DEHYDROGENASE"/>
    <property type="match status" value="1"/>
</dbReference>
<dbReference type="InterPro" id="IPR036291">
    <property type="entry name" value="NAD(P)-bd_dom_sf"/>
</dbReference>
<proteinExistence type="inferred from homology"/>
<accession>A0A1W6L689</accession>
<dbReference type="Pfam" id="PF08240">
    <property type="entry name" value="ADH_N"/>
    <property type="match status" value="1"/>
</dbReference>
<dbReference type="KEGG" id="rgu:A4W93_07155"/>
<feature type="domain" description="Alcohol dehydrogenase-like C-terminal" evidence="7">
    <location>
        <begin position="198"/>
        <end position="319"/>
    </location>
</feature>
<dbReference type="InterPro" id="IPR013149">
    <property type="entry name" value="ADH-like_C"/>
</dbReference>
<feature type="domain" description="Alcohol dehydrogenase-like N-terminal" evidence="8">
    <location>
        <begin position="26"/>
        <end position="154"/>
    </location>
</feature>
<keyword evidence="5" id="KW-0520">NAD</keyword>
<dbReference type="InterPro" id="IPR013154">
    <property type="entry name" value="ADH-like_N"/>
</dbReference>
<evidence type="ECO:0000259" key="8">
    <source>
        <dbReference type="Pfam" id="PF08240"/>
    </source>
</evidence>
<dbReference type="Proteomes" id="UP000193427">
    <property type="component" value="Chromosome"/>
</dbReference>
<evidence type="ECO:0000313" key="10">
    <source>
        <dbReference type="Proteomes" id="UP000193427"/>
    </source>
</evidence>
<name>A0A1W6L689_9BURK</name>
<dbReference type="Gene3D" id="3.40.50.720">
    <property type="entry name" value="NAD(P)-binding Rossmann-like Domain"/>
    <property type="match status" value="1"/>
</dbReference>